<dbReference type="GO" id="GO:0016491">
    <property type="term" value="F:oxidoreductase activity"/>
    <property type="evidence" value="ECO:0007669"/>
    <property type="project" value="UniProtKB-KW"/>
</dbReference>
<keyword evidence="4" id="KW-1185">Reference proteome</keyword>
<dbReference type="GO" id="GO:0005737">
    <property type="term" value="C:cytoplasm"/>
    <property type="evidence" value="ECO:0007669"/>
    <property type="project" value="TreeGrafter"/>
</dbReference>
<evidence type="ECO:0000259" key="2">
    <source>
        <dbReference type="Pfam" id="PF00248"/>
    </source>
</evidence>
<evidence type="ECO:0000313" key="4">
    <source>
        <dbReference type="Proteomes" id="UP000053611"/>
    </source>
</evidence>
<accession>A0A0J0XUH2</accession>
<dbReference type="RefSeq" id="XP_018281252.1">
    <property type="nucleotide sequence ID" value="XM_018421202.1"/>
</dbReference>
<proteinExistence type="predicted"/>
<dbReference type="OrthoDB" id="37537at2759"/>
<organism evidence="3 4">
    <name type="scientific">Cutaneotrichosporon oleaginosum</name>
    <dbReference type="NCBI Taxonomy" id="879819"/>
    <lineage>
        <taxon>Eukaryota</taxon>
        <taxon>Fungi</taxon>
        <taxon>Dikarya</taxon>
        <taxon>Basidiomycota</taxon>
        <taxon>Agaricomycotina</taxon>
        <taxon>Tremellomycetes</taxon>
        <taxon>Trichosporonales</taxon>
        <taxon>Trichosporonaceae</taxon>
        <taxon>Cutaneotrichosporon</taxon>
    </lineage>
</organism>
<dbReference type="InterPro" id="IPR023210">
    <property type="entry name" value="NADP_OxRdtase_dom"/>
</dbReference>
<protein>
    <submittedName>
        <fullName evidence="3">Putative oxidoreductase</fullName>
    </submittedName>
</protein>
<dbReference type="InterPro" id="IPR050791">
    <property type="entry name" value="Aldo-Keto_reductase"/>
</dbReference>
<dbReference type="PANTHER" id="PTHR43625:SF7">
    <property type="entry name" value="REDUCTASE (YAKC), PUTATIVE (AFU_ORTHOLOGUE AFUA_8G01560)-RELATED"/>
    <property type="match status" value="1"/>
</dbReference>
<dbReference type="InterPro" id="IPR036812">
    <property type="entry name" value="NAD(P)_OxRdtase_dom_sf"/>
</dbReference>
<dbReference type="Pfam" id="PF00248">
    <property type="entry name" value="Aldo_ket_red"/>
    <property type="match status" value="1"/>
</dbReference>
<evidence type="ECO:0000313" key="3">
    <source>
        <dbReference type="EMBL" id="KLT44761.1"/>
    </source>
</evidence>
<dbReference type="SUPFAM" id="SSF51430">
    <property type="entry name" value="NAD(P)-linked oxidoreductase"/>
    <property type="match status" value="1"/>
</dbReference>
<dbReference type="STRING" id="879819.A0A0J0XUH2"/>
<dbReference type="AlphaFoldDB" id="A0A0J0XUH2"/>
<evidence type="ECO:0000256" key="1">
    <source>
        <dbReference type="ARBA" id="ARBA00023002"/>
    </source>
</evidence>
<feature type="domain" description="NADP-dependent oxidoreductase" evidence="2">
    <location>
        <begin position="17"/>
        <end position="312"/>
    </location>
</feature>
<dbReference type="Gene3D" id="3.20.20.100">
    <property type="entry name" value="NADP-dependent oxidoreductase domain"/>
    <property type="match status" value="1"/>
</dbReference>
<reference evidence="3 4" key="1">
    <citation type="submission" date="2015-03" db="EMBL/GenBank/DDBJ databases">
        <title>Genomics and transcriptomics of the oil-accumulating basidiomycete yeast T. oleaginosus allow insights into substrate utilization and the diverse evolutionary trajectories of mating systems in fungi.</title>
        <authorList>
            <consortium name="DOE Joint Genome Institute"/>
            <person name="Kourist R."/>
            <person name="Kracht O."/>
            <person name="Bracharz F."/>
            <person name="Lipzen A."/>
            <person name="Nolan M."/>
            <person name="Ohm R."/>
            <person name="Grigoriev I."/>
            <person name="Sun S."/>
            <person name="Heitman J."/>
            <person name="Bruck T."/>
            <person name="Nowrousian M."/>
        </authorList>
    </citation>
    <scope>NUCLEOTIDE SEQUENCE [LARGE SCALE GENOMIC DNA]</scope>
    <source>
        <strain evidence="3 4">IBC0246</strain>
    </source>
</reference>
<keyword evidence="1" id="KW-0560">Oxidoreductase</keyword>
<name>A0A0J0XUH2_9TREE</name>
<dbReference type="PANTHER" id="PTHR43625">
    <property type="entry name" value="AFLATOXIN B1 ALDEHYDE REDUCTASE"/>
    <property type="match status" value="1"/>
</dbReference>
<dbReference type="EMBL" id="KQ087185">
    <property type="protein sequence ID" value="KLT44761.1"/>
    <property type="molecule type" value="Genomic_DNA"/>
</dbReference>
<dbReference type="GeneID" id="28981805"/>
<sequence>MGKTITFAPGLDVPTPGLGTMSLSPGVYGSVDDNESLRALKTALDIGCTFWDSAVLYGAGQNETLLGRFFKENPGSRERVTLASKCAFDIHAPPDPVSRFKITNAPAHIAQFIEESKERLGSYPDIYYLHRIDPDTPLEQSIPALQKLKNDGKVKYIGLSECSADTLRKACKIAHIDVLQIEYGPFDQSSENNGLMAAARELGVAVVGYSPLGRGMLAGNIRSRDDLEEGDFRRFMPQYSEENIAHNVALADRFNEIAKKKGVTASQLVLAWVAEKGVIPIFGTRQAARVKDNFAANSITFTPEEKKEIDDLVAQNTPKGERYPTQMMSTVGR</sequence>
<dbReference type="Proteomes" id="UP000053611">
    <property type="component" value="Unassembled WGS sequence"/>
</dbReference>
<gene>
    <name evidence="3" type="ORF">CC85DRAFT_270766</name>
</gene>